<reference evidence="1 2" key="2">
    <citation type="journal article" date="2022" name="Mol. Ecol. Resour.">
        <title>The genomes of chicory, endive, great burdock and yacon provide insights into Asteraceae paleo-polyploidization history and plant inulin production.</title>
        <authorList>
            <person name="Fan W."/>
            <person name="Wang S."/>
            <person name="Wang H."/>
            <person name="Wang A."/>
            <person name="Jiang F."/>
            <person name="Liu H."/>
            <person name="Zhao H."/>
            <person name="Xu D."/>
            <person name="Zhang Y."/>
        </authorList>
    </citation>
    <scope>NUCLEOTIDE SEQUENCE [LARGE SCALE GENOMIC DNA]</scope>
    <source>
        <strain evidence="2">cv. Punajuju</strain>
        <tissue evidence="1">Leaves</tissue>
    </source>
</reference>
<reference evidence="2" key="1">
    <citation type="journal article" date="2022" name="Mol. Ecol. Resour.">
        <title>The genomes of chicory, endive, great burdock and yacon provide insights into Asteraceae palaeo-polyploidization history and plant inulin production.</title>
        <authorList>
            <person name="Fan W."/>
            <person name="Wang S."/>
            <person name="Wang H."/>
            <person name="Wang A."/>
            <person name="Jiang F."/>
            <person name="Liu H."/>
            <person name="Zhao H."/>
            <person name="Xu D."/>
            <person name="Zhang Y."/>
        </authorList>
    </citation>
    <scope>NUCLEOTIDE SEQUENCE [LARGE SCALE GENOMIC DNA]</scope>
    <source>
        <strain evidence="2">cv. Punajuju</strain>
    </source>
</reference>
<sequence length="71" mass="7371">MVEDKAAMVEDAEENDADDAGGLSEGGGGKGTENHVLAEIGFREDDGNDGPREGGYDGSEDGGERLSYFSD</sequence>
<evidence type="ECO:0000313" key="2">
    <source>
        <dbReference type="Proteomes" id="UP001055811"/>
    </source>
</evidence>
<dbReference type="Proteomes" id="UP001055811">
    <property type="component" value="Linkage Group LG05"/>
</dbReference>
<keyword evidence="2" id="KW-1185">Reference proteome</keyword>
<gene>
    <name evidence="1" type="ORF">L2E82_30555</name>
</gene>
<organism evidence="1 2">
    <name type="scientific">Cichorium intybus</name>
    <name type="common">Chicory</name>
    <dbReference type="NCBI Taxonomy" id="13427"/>
    <lineage>
        <taxon>Eukaryota</taxon>
        <taxon>Viridiplantae</taxon>
        <taxon>Streptophyta</taxon>
        <taxon>Embryophyta</taxon>
        <taxon>Tracheophyta</taxon>
        <taxon>Spermatophyta</taxon>
        <taxon>Magnoliopsida</taxon>
        <taxon>eudicotyledons</taxon>
        <taxon>Gunneridae</taxon>
        <taxon>Pentapetalae</taxon>
        <taxon>asterids</taxon>
        <taxon>campanulids</taxon>
        <taxon>Asterales</taxon>
        <taxon>Asteraceae</taxon>
        <taxon>Cichorioideae</taxon>
        <taxon>Cichorieae</taxon>
        <taxon>Cichoriinae</taxon>
        <taxon>Cichorium</taxon>
    </lineage>
</organism>
<evidence type="ECO:0000313" key="1">
    <source>
        <dbReference type="EMBL" id="KAI3740134.1"/>
    </source>
</evidence>
<accession>A0ACB9D0P3</accession>
<proteinExistence type="predicted"/>
<name>A0ACB9D0P3_CICIN</name>
<dbReference type="EMBL" id="CM042013">
    <property type="protein sequence ID" value="KAI3740134.1"/>
    <property type="molecule type" value="Genomic_DNA"/>
</dbReference>
<comment type="caution">
    <text evidence="1">The sequence shown here is derived from an EMBL/GenBank/DDBJ whole genome shotgun (WGS) entry which is preliminary data.</text>
</comment>
<protein>
    <submittedName>
        <fullName evidence="1">Uncharacterized protein</fullName>
    </submittedName>
</protein>